<keyword evidence="3" id="KW-1185">Reference proteome</keyword>
<dbReference type="PANTHER" id="PTHR31973">
    <property type="entry name" value="POLYPROTEIN, PUTATIVE-RELATED"/>
    <property type="match status" value="1"/>
</dbReference>
<organism evidence="2 3">
    <name type="scientific">Punica granatum</name>
    <name type="common">Pomegranate</name>
    <dbReference type="NCBI Taxonomy" id="22663"/>
    <lineage>
        <taxon>Eukaryota</taxon>
        <taxon>Viridiplantae</taxon>
        <taxon>Streptophyta</taxon>
        <taxon>Embryophyta</taxon>
        <taxon>Tracheophyta</taxon>
        <taxon>Spermatophyta</taxon>
        <taxon>Magnoliopsida</taxon>
        <taxon>eudicotyledons</taxon>
        <taxon>Gunneridae</taxon>
        <taxon>Pentapetalae</taxon>
        <taxon>rosids</taxon>
        <taxon>malvids</taxon>
        <taxon>Myrtales</taxon>
        <taxon>Lythraceae</taxon>
        <taxon>Punica</taxon>
    </lineage>
</organism>
<dbReference type="PANTHER" id="PTHR31973:SF191">
    <property type="entry name" value="OS05G0489400 PROTEIN"/>
    <property type="match status" value="1"/>
</dbReference>
<dbReference type="Proteomes" id="UP000233551">
    <property type="component" value="Unassembled WGS sequence"/>
</dbReference>
<feature type="domain" description="MULE transposase" evidence="1">
    <location>
        <begin position="28"/>
        <end position="95"/>
    </location>
</feature>
<gene>
    <name evidence="2" type="ORF">CRG98_016014</name>
</gene>
<dbReference type="EMBL" id="PGOL01000881">
    <property type="protein sequence ID" value="PKI63631.1"/>
    <property type="molecule type" value="Genomic_DNA"/>
</dbReference>
<dbReference type="InterPro" id="IPR018289">
    <property type="entry name" value="MULE_transposase_dom"/>
</dbReference>
<dbReference type="STRING" id="22663.A0A2I0K511"/>
<accession>A0A2I0K511</accession>
<evidence type="ECO:0000313" key="2">
    <source>
        <dbReference type="EMBL" id="PKI63631.1"/>
    </source>
</evidence>
<protein>
    <recommendedName>
        <fullName evidence="1">MULE transposase domain-containing protein</fullName>
    </recommendedName>
</protein>
<dbReference type="Pfam" id="PF10551">
    <property type="entry name" value="MULE"/>
    <property type="match status" value="1"/>
</dbReference>
<evidence type="ECO:0000313" key="3">
    <source>
        <dbReference type="Proteomes" id="UP000233551"/>
    </source>
</evidence>
<name>A0A2I0K511_PUNGR</name>
<proteinExistence type="predicted"/>
<comment type="caution">
    <text evidence="2">The sequence shown here is derived from an EMBL/GenBank/DDBJ whole genome shotgun (WGS) entry which is preliminary data.</text>
</comment>
<reference evidence="2 3" key="1">
    <citation type="submission" date="2017-11" db="EMBL/GenBank/DDBJ databases">
        <title>De-novo sequencing of pomegranate (Punica granatum L.) genome.</title>
        <authorList>
            <person name="Akparov Z."/>
            <person name="Amiraslanov A."/>
            <person name="Hajiyeva S."/>
            <person name="Abbasov M."/>
            <person name="Kaur K."/>
            <person name="Hamwieh A."/>
            <person name="Solovyev V."/>
            <person name="Salamov A."/>
            <person name="Braich B."/>
            <person name="Kosarev P."/>
            <person name="Mahmoud A."/>
            <person name="Hajiyev E."/>
            <person name="Babayeva S."/>
            <person name="Izzatullayeva V."/>
            <person name="Mammadov A."/>
            <person name="Mammadov A."/>
            <person name="Sharifova S."/>
            <person name="Ojaghi J."/>
            <person name="Eynullazada K."/>
            <person name="Bayramov B."/>
            <person name="Abdulazimova A."/>
            <person name="Shahmuradov I."/>
        </authorList>
    </citation>
    <scope>NUCLEOTIDE SEQUENCE [LARGE SCALE GENOMIC DNA]</scope>
    <source>
        <strain evidence="3">cv. AG2017</strain>
        <tissue evidence="2">Leaf</tissue>
    </source>
</reference>
<sequence>MDDRLSDGYKSEELESLAGDSYEENDKFPMYNAEVEVECTESWKWFFQNLISDVGNLIEKKYIFIFDMQKGLDAAIKKVYDSAPHRFCIRHIWANMTKHAKCNNGELRRALWNCVKATTLQRVTGQDYWERTLDDHVLIPKMKRQPRRPKKQKKKALEDKVPQMPTFVEASFFQPMIAPPVRPPPVRPPLVRPPHTPITTHIMETASSGTAARFATYFQPKGPPPN</sequence>
<dbReference type="AlphaFoldDB" id="A0A2I0K511"/>
<evidence type="ECO:0000259" key="1">
    <source>
        <dbReference type="Pfam" id="PF10551"/>
    </source>
</evidence>